<accession>A0A543KK43</accession>
<dbReference type="Gene3D" id="3.40.190.10">
    <property type="entry name" value="Periplasmic binding protein-like II"/>
    <property type="match status" value="2"/>
</dbReference>
<proteinExistence type="inferred from homology"/>
<dbReference type="GO" id="GO:0042301">
    <property type="term" value="F:phosphate ion binding"/>
    <property type="evidence" value="ECO:0007669"/>
    <property type="project" value="InterPro"/>
</dbReference>
<dbReference type="AlphaFoldDB" id="A0A543KK43"/>
<dbReference type="InterPro" id="IPR024370">
    <property type="entry name" value="PBP_domain"/>
</dbReference>
<evidence type="ECO:0000256" key="2">
    <source>
        <dbReference type="ARBA" id="ARBA00022448"/>
    </source>
</evidence>
<dbReference type="NCBIfam" id="TIGR00975">
    <property type="entry name" value="3a0107s03"/>
    <property type="match status" value="1"/>
</dbReference>
<dbReference type="RefSeq" id="WP_141817219.1">
    <property type="nucleotide sequence ID" value="NZ_BAAAIL010000003.1"/>
</dbReference>
<dbReference type="PIRSF" id="PIRSF002756">
    <property type="entry name" value="PstS"/>
    <property type="match status" value="1"/>
</dbReference>
<dbReference type="Pfam" id="PF12849">
    <property type="entry name" value="PBP_like_2"/>
    <property type="match status" value="1"/>
</dbReference>
<dbReference type="InterPro" id="IPR005673">
    <property type="entry name" value="ABC_phos-bd_PstS"/>
</dbReference>
<sequence length="367" mass="37767">MKLHHPGTVVALATAAGLLLAACGNDNPTAGLTAGAAEAGDLTGDVKASGASSQESAMTAWIAGYQKVQPGVTVQYDSIGSGGGRENLIAGATDFAGSDAYLDEEERQKVTEVCGPQGAIHLPVYISPVAIPYNLEGVDRLNLRPEVLAQIFDQQITSWDDPAIVADNPDADLPALDITVVNRSDDSGTTENFTEYLHEVAPEAWPHEPGKSWPVSGGEAAAQTTGVVDVVTRTPGAIGYADASAVTGQAAAIGVGEEFVEFSPEAAAKVVDASEPADTGVEGDLALELARDTTESGAYPIVLVSYHIACSAYDDPERAAAVKDFLSYVVSEEGQDVAARAAGSAPISADLREQALSLVDTISGDGR</sequence>
<organism evidence="7 8">
    <name type="scientific">Ornithinimicrobium humiphilum</name>
    <dbReference type="NCBI Taxonomy" id="125288"/>
    <lineage>
        <taxon>Bacteria</taxon>
        <taxon>Bacillati</taxon>
        <taxon>Actinomycetota</taxon>
        <taxon>Actinomycetes</taxon>
        <taxon>Micrococcales</taxon>
        <taxon>Ornithinimicrobiaceae</taxon>
        <taxon>Ornithinimicrobium</taxon>
    </lineage>
</organism>
<evidence type="ECO:0000256" key="4">
    <source>
        <dbReference type="PIRNR" id="PIRNR002756"/>
    </source>
</evidence>
<evidence type="ECO:0000313" key="7">
    <source>
        <dbReference type="EMBL" id="TQM95461.1"/>
    </source>
</evidence>
<comment type="similarity">
    <text evidence="1 4">Belongs to the PstS family.</text>
</comment>
<dbReference type="PROSITE" id="PS51257">
    <property type="entry name" value="PROKAR_LIPOPROTEIN"/>
    <property type="match status" value="1"/>
</dbReference>
<evidence type="ECO:0000313" key="8">
    <source>
        <dbReference type="Proteomes" id="UP000315133"/>
    </source>
</evidence>
<keyword evidence="8" id="KW-1185">Reference proteome</keyword>
<name>A0A543KK43_9MICO</name>
<dbReference type="GO" id="GO:0035435">
    <property type="term" value="P:phosphate ion transmembrane transport"/>
    <property type="evidence" value="ECO:0007669"/>
    <property type="project" value="InterPro"/>
</dbReference>
<keyword evidence="2 4" id="KW-0813">Transport</keyword>
<evidence type="ECO:0000256" key="3">
    <source>
        <dbReference type="ARBA" id="ARBA00022592"/>
    </source>
</evidence>
<dbReference type="Proteomes" id="UP000315133">
    <property type="component" value="Unassembled WGS sequence"/>
</dbReference>
<keyword evidence="5" id="KW-0732">Signal</keyword>
<evidence type="ECO:0000256" key="1">
    <source>
        <dbReference type="ARBA" id="ARBA00008725"/>
    </source>
</evidence>
<protein>
    <recommendedName>
        <fullName evidence="4">Phosphate-binding protein</fullName>
    </recommendedName>
</protein>
<feature type="signal peptide" evidence="5">
    <location>
        <begin position="1"/>
        <end position="21"/>
    </location>
</feature>
<keyword evidence="3 4" id="KW-0592">Phosphate transport</keyword>
<reference evidence="7 8" key="1">
    <citation type="submission" date="2019-06" db="EMBL/GenBank/DDBJ databases">
        <title>Sequencing the genomes of 1000 actinobacteria strains.</title>
        <authorList>
            <person name="Klenk H.-P."/>
        </authorList>
    </citation>
    <scope>NUCLEOTIDE SEQUENCE [LARGE SCALE GENOMIC DNA]</scope>
    <source>
        <strain evidence="7 8">DSM 12362</strain>
    </source>
</reference>
<dbReference type="PANTHER" id="PTHR42996">
    <property type="entry name" value="PHOSPHATE-BINDING PROTEIN PSTS"/>
    <property type="match status" value="1"/>
</dbReference>
<dbReference type="SUPFAM" id="SSF53850">
    <property type="entry name" value="Periplasmic binding protein-like II"/>
    <property type="match status" value="1"/>
</dbReference>
<feature type="chain" id="PRO_5039410571" description="Phosphate-binding protein" evidence="5">
    <location>
        <begin position="22"/>
        <end position="367"/>
    </location>
</feature>
<dbReference type="EMBL" id="VFPU01000001">
    <property type="protein sequence ID" value="TQM95461.1"/>
    <property type="molecule type" value="Genomic_DNA"/>
</dbReference>
<dbReference type="OrthoDB" id="9801510at2"/>
<evidence type="ECO:0000256" key="5">
    <source>
        <dbReference type="SAM" id="SignalP"/>
    </source>
</evidence>
<dbReference type="CDD" id="cd13565">
    <property type="entry name" value="PBP2_PstS"/>
    <property type="match status" value="1"/>
</dbReference>
<dbReference type="GO" id="GO:0043190">
    <property type="term" value="C:ATP-binding cassette (ABC) transporter complex"/>
    <property type="evidence" value="ECO:0007669"/>
    <property type="project" value="InterPro"/>
</dbReference>
<feature type="domain" description="PBP" evidence="6">
    <location>
        <begin position="41"/>
        <end position="333"/>
    </location>
</feature>
<dbReference type="InterPro" id="IPR050962">
    <property type="entry name" value="Phosphate-bind_PstS"/>
</dbReference>
<gene>
    <name evidence="7" type="ORF">FB476_0304</name>
</gene>
<comment type="caution">
    <text evidence="7">The sequence shown here is derived from an EMBL/GenBank/DDBJ whole genome shotgun (WGS) entry which is preliminary data.</text>
</comment>
<dbReference type="PANTHER" id="PTHR42996:SF1">
    <property type="entry name" value="PHOSPHATE-BINDING PROTEIN PSTS"/>
    <property type="match status" value="1"/>
</dbReference>
<evidence type="ECO:0000259" key="6">
    <source>
        <dbReference type="Pfam" id="PF12849"/>
    </source>
</evidence>